<feature type="domain" description="Xylose isomerase-like TIM barrel" evidence="1">
    <location>
        <begin position="26"/>
        <end position="277"/>
    </location>
</feature>
<dbReference type="PANTHER" id="PTHR12110">
    <property type="entry name" value="HYDROXYPYRUVATE ISOMERASE"/>
    <property type="match status" value="1"/>
</dbReference>
<dbReference type="InterPro" id="IPR013022">
    <property type="entry name" value="Xyl_isomerase-like_TIM-brl"/>
</dbReference>
<dbReference type="EMBL" id="JBHLTP010000011">
    <property type="protein sequence ID" value="MFC0524709.1"/>
    <property type="molecule type" value="Genomic_DNA"/>
</dbReference>
<dbReference type="PANTHER" id="PTHR12110:SF53">
    <property type="entry name" value="BLR5974 PROTEIN"/>
    <property type="match status" value="1"/>
</dbReference>
<dbReference type="GO" id="GO:0016853">
    <property type="term" value="F:isomerase activity"/>
    <property type="evidence" value="ECO:0007669"/>
    <property type="project" value="UniProtKB-KW"/>
</dbReference>
<proteinExistence type="predicted"/>
<keyword evidence="3" id="KW-1185">Reference proteome</keyword>
<dbReference type="InterPro" id="IPR036237">
    <property type="entry name" value="Xyl_isomerase-like_sf"/>
</dbReference>
<sequence length="281" mass="31717">MKVSVSMYSLASTVKQENWSVTDFIQYAKSIPVDGVELLDVYWKRRENKDQELAEVKAELVKQGLPVCAYDVTNNFVKASAEERAQEVEKVKDGIRVAVELNCPVVRTFCGDLNGAITYEDGQRWIVEGLKECAALAEKEHVYLAIENHGLLAGKSGQVKEIISKVDNPYVQATFDTGNFLLVHESPMDAFNQLKDKIIHVHFKDFREKTAEDRHKGFTSIQGTELLGTIPGDGEVDLAYIMNGLKEMGYNGWLSMEYEGLDDAKEANEEAVRRLRQYIQE</sequence>
<evidence type="ECO:0000259" key="1">
    <source>
        <dbReference type="Pfam" id="PF01261"/>
    </source>
</evidence>
<organism evidence="2 3">
    <name type="scientific">Pontibacillus salicampi</name>
    <dbReference type="NCBI Taxonomy" id="1449801"/>
    <lineage>
        <taxon>Bacteria</taxon>
        <taxon>Bacillati</taxon>
        <taxon>Bacillota</taxon>
        <taxon>Bacilli</taxon>
        <taxon>Bacillales</taxon>
        <taxon>Bacillaceae</taxon>
        <taxon>Pontibacillus</taxon>
    </lineage>
</organism>
<dbReference type="Pfam" id="PF01261">
    <property type="entry name" value="AP_endonuc_2"/>
    <property type="match status" value="1"/>
</dbReference>
<dbReference type="RefSeq" id="WP_377348965.1">
    <property type="nucleotide sequence ID" value="NZ_JBHLTP010000011.1"/>
</dbReference>
<protein>
    <submittedName>
        <fullName evidence="2">Sugar phosphate isomerase/epimerase family protein</fullName>
    </submittedName>
</protein>
<dbReference type="SUPFAM" id="SSF51658">
    <property type="entry name" value="Xylose isomerase-like"/>
    <property type="match status" value="1"/>
</dbReference>
<gene>
    <name evidence="2" type="ORF">ACFFGV_14115</name>
</gene>
<keyword evidence="2" id="KW-0413">Isomerase</keyword>
<dbReference type="Gene3D" id="3.20.20.150">
    <property type="entry name" value="Divalent-metal-dependent TIM barrel enzymes"/>
    <property type="match status" value="1"/>
</dbReference>
<dbReference type="InterPro" id="IPR050312">
    <property type="entry name" value="IolE/XylAMocC-like"/>
</dbReference>
<dbReference type="Proteomes" id="UP001589836">
    <property type="component" value="Unassembled WGS sequence"/>
</dbReference>
<evidence type="ECO:0000313" key="2">
    <source>
        <dbReference type="EMBL" id="MFC0524709.1"/>
    </source>
</evidence>
<comment type="caution">
    <text evidence="2">The sequence shown here is derived from an EMBL/GenBank/DDBJ whole genome shotgun (WGS) entry which is preliminary data.</text>
</comment>
<evidence type="ECO:0000313" key="3">
    <source>
        <dbReference type="Proteomes" id="UP001589836"/>
    </source>
</evidence>
<reference evidence="2 3" key="1">
    <citation type="submission" date="2024-09" db="EMBL/GenBank/DDBJ databases">
        <authorList>
            <person name="Sun Q."/>
            <person name="Mori K."/>
        </authorList>
    </citation>
    <scope>NUCLEOTIDE SEQUENCE [LARGE SCALE GENOMIC DNA]</scope>
    <source>
        <strain evidence="2 3">NCAIM B.02529</strain>
    </source>
</reference>
<accession>A0ABV6LQM1</accession>
<name>A0ABV6LQM1_9BACI</name>